<dbReference type="Proteomes" id="UP000823388">
    <property type="component" value="Chromosome 6K"/>
</dbReference>
<feature type="chain" id="PRO_5035801545" evidence="1">
    <location>
        <begin position="19"/>
        <end position="89"/>
    </location>
</feature>
<organism evidence="2 3">
    <name type="scientific">Panicum virgatum</name>
    <name type="common">Blackwell switchgrass</name>
    <dbReference type="NCBI Taxonomy" id="38727"/>
    <lineage>
        <taxon>Eukaryota</taxon>
        <taxon>Viridiplantae</taxon>
        <taxon>Streptophyta</taxon>
        <taxon>Embryophyta</taxon>
        <taxon>Tracheophyta</taxon>
        <taxon>Spermatophyta</taxon>
        <taxon>Magnoliopsida</taxon>
        <taxon>Liliopsida</taxon>
        <taxon>Poales</taxon>
        <taxon>Poaceae</taxon>
        <taxon>PACMAD clade</taxon>
        <taxon>Panicoideae</taxon>
        <taxon>Panicodae</taxon>
        <taxon>Paniceae</taxon>
        <taxon>Panicinae</taxon>
        <taxon>Panicum</taxon>
        <taxon>Panicum sect. Hiantes</taxon>
    </lineage>
</organism>
<dbReference type="EMBL" id="CM029047">
    <property type="protein sequence ID" value="KAG2584035.1"/>
    <property type="molecule type" value="Genomic_DNA"/>
</dbReference>
<accession>A0A8T0RG25</accession>
<protein>
    <submittedName>
        <fullName evidence="2">Uncharacterized protein</fullName>
    </submittedName>
</protein>
<evidence type="ECO:0000313" key="3">
    <source>
        <dbReference type="Proteomes" id="UP000823388"/>
    </source>
</evidence>
<comment type="caution">
    <text evidence="2">The sequence shown here is derived from an EMBL/GenBank/DDBJ whole genome shotgun (WGS) entry which is preliminary data.</text>
</comment>
<keyword evidence="1" id="KW-0732">Signal</keyword>
<sequence>MTKTSQVLLLAVWRMDLAYEQVGIQGQGGENGPQSSWAGPKELGCMYKITTGNRLTAYRLEYLASLVLMHNNKTYALHTTNIANKKWKL</sequence>
<keyword evidence="3" id="KW-1185">Reference proteome</keyword>
<reference evidence="2" key="1">
    <citation type="submission" date="2020-05" db="EMBL/GenBank/DDBJ databases">
        <title>WGS assembly of Panicum virgatum.</title>
        <authorList>
            <person name="Lovell J.T."/>
            <person name="Jenkins J."/>
            <person name="Shu S."/>
            <person name="Juenger T.E."/>
            <person name="Schmutz J."/>
        </authorList>
    </citation>
    <scope>NUCLEOTIDE SEQUENCE</scope>
    <source>
        <strain evidence="2">AP13</strain>
    </source>
</reference>
<name>A0A8T0RG25_PANVG</name>
<gene>
    <name evidence="2" type="ORF">PVAP13_6KG267006</name>
</gene>
<proteinExistence type="predicted"/>
<evidence type="ECO:0000313" key="2">
    <source>
        <dbReference type="EMBL" id="KAG2584035.1"/>
    </source>
</evidence>
<dbReference type="AlphaFoldDB" id="A0A8T0RG25"/>
<evidence type="ECO:0000256" key="1">
    <source>
        <dbReference type="SAM" id="SignalP"/>
    </source>
</evidence>
<feature type="signal peptide" evidence="1">
    <location>
        <begin position="1"/>
        <end position="18"/>
    </location>
</feature>